<evidence type="ECO:0000256" key="6">
    <source>
        <dbReference type="HAMAP-Rule" id="MF_00093"/>
    </source>
</evidence>
<reference evidence="10" key="2">
    <citation type="journal article" date="2021" name="PeerJ">
        <title>Extensive microbial diversity within the chicken gut microbiome revealed by metagenomics and culture.</title>
        <authorList>
            <person name="Gilroy R."/>
            <person name="Ravi A."/>
            <person name="Getino M."/>
            <person name="Pursley I."/>
            <person name="Horton D.L."/>
            <person name="Alikhan N.F."/>
            <person name="Baker D."/>
            <person name="Gharbi K."/>
            <person name="Hall N."/>
            <person name="Watson M."/>
            <person name="Adriaenssens E.M."/>
            <person name="Foster-Nyarko E."/>
            <person name="Jarju S."/>
            <person name="Secka A."/>
            <person name="Antonio M."/>
            <person name="Oren A."/>
            <person name="Chaudhuri R.R."/>
            <person name="La Ragione R."/>
            <person name="Hildebrand F."/>
            <person name="Pallen M.J."/>
        </authorList>
    </citation>
    <scope>NUCLEOTIDE SEQUENCE</scope>
    <source>
        <strain evidence="10">G3-3990</strain>
    </source>
</reference>
<reference evidence="10" key="1">
    <citation type="submission" date="2020-10" db="EMBL/GenBank/DDBJ databases">
        <authorList>
            <person name="Gilroy R."/>
        </authorList>
    </citation>
    <scope>NUCLEOTIDE SEQUENCE</scope>
    <source>
        <strain evidence="10">G3-3990</strain>
    </source>
</reference>
<comment type="function">
    <text evidence="1 6">Peptide chain release factor 1 directs the termination of translation in response to the peptide chain termination codons UAG and UAA.</text>
</comment>
<dbReference type="EMBL" id="JADIMG010000004">
    <property type="protein sequence ID" value="MBO8458837.1"/>
    <property type="molecule type" value="Genomic_DNA"/>
</dbReference>
<dbReference type="InterPro" id="IPR005139">
    <property type="entry name" value="PCRF"/>
</dbReference>
<dbReference type="GO" id="GO:0016149">
    <property type="term" value="F:translation release factor activity, codon specific"/>
    <property type="evidence" value="ECO:0007669"/>
    <property type="project" value="UniProtKB-UniRule"/>
</dbReference>
<evidence type="ECO:0000313" key="11">
    <source>
        <dbReference type="Proteomes" id="UP000823641"/>
    </source>
</evidence>
<dbReference type="SUPFAM" id="SSF75620">
    <property type="entry name" value="Release factor"/>
    <property type="match status" value="1"/>
</dbReference>
<accession>A0A9D9N3C0</accession>
<dbReference type="Pfam" id="PF03462">
    <property type="entry name" value="PCRF"/>
    <property type="match status" value="1"/>
</dbReference>
<evidence type="ECO:0000256" key="4">
    <source>
        <dbReference type="ARBA" id="ARBA00022490"/>
    </source>
</evidence>
<feature type="modified residue" description="N5-methylglutamine" evidence="6">
    <location>
        <position position="238"/>
    </location>
</feature>
<dbReference type="NCBIfam" id="NF001859">
    <property type="entry name" value="PRK00591.1"/>
    <property type="match status" value="1"/>
</dbReference>
<dbReference type="Pfam" id="PF00472">
    <property type="entry name" value="RF-1"/>
    <property type="match status" value="1"/>
</dbReference>
<gene>
    <name evidence="6 10" type="primary">prfA</name>
    <name evidence="10" type="ORF">IAA73_00665</name>
</gene>
<dbReference type="InterPro" id="IPR050057">
    <property type="entry name" value="Prokaryotic/Mito_RF"/>
</dbReference>
<dbReference type="PROSITE" id="PS00745">
    <property type="entry name" value="RF_PROK_I"/>
    <property type="match status" value="1"/>
</dbReference>
<keyword evidence="4 6" id="KW-0963">Cytoplasm</keyword>
<evidence type="ECO:0000256" key="1">
    <source>
        <dbReference type="ARBA" id="ARBA00002986"/>
    </source>
</evidence>
<evidence type="ECO:0000259" key="9">
    <source>
        <dbReference type="PROSITE" id="PS00745"/>
    </source>
</evidence>
<keyword evidence="3 6" id="KW-0488">Methylation</keyword>
<evidence type="ECO:0000256" key="2">
    <source>
        <dbReference type="ARBA" id="ARBA00010835"/>
    </source>
</evidence>
<sequence length="369" mass="41696">MAENTLLSKLEGLQHKFDEVSTLITDPAVIADMKRFVKLNKEYRDLERVLTAKKRYETLLNNLNEAKDILANEQDPEMKEMARGEIDEIEPQIAPMEEEIKLLLIPADPEDGKNVVMEIRGGTGGDEAAIFAGDLYRMYTKYCESKGWKTAVSSFTEGSSGGFKEIIFTVTGENVYGTLKYESGVHRVQRVPATETQGRVHTSAASVAVLPEADEFDVVINEGEIKWDTFRSGGAGGQNVNKVESGVRLRYMWKNPNTGVSEEILIECTETRDQPKNKERALSRLRTFIYDKEHQKYIDDIANRRKTMVSTGDRSAKIRTYNYPQGRITDHRIGYTIYNLSAFMDGDIQGVIDQLTIAENAERLKESEL</sequence>
<feature type="domain" description="Prokaryotic-type class I peptide chain release factors" evidence="9">
    <location>
        <begin position="231"/>
        <end position="247"/>
    </location>
</feature>
<dbReference type="SMART" id="SM00937">
    <property type="entry name" value="PCRF"/>
    <property type="match status" value="1"/>
</dbReference>
<dbReference type="InterPro" id="IPR004373">
    <property type="entry name" value="RF-1"/>
</dbReference>
<evidence type="ECO:0000256" key="8">
    <source>
        <dbReference type="SAM" id="Coils"/>
    </source>
</evidence>
<comment type="subcellular location">
    <subcellularLocation>
        <location evidence="6">Cytoplasm</location>
    </subcellularLocation>
</comment>
<comment type="PTM">
    <text evidence="6">Methylated by PrmC. Methylation increases the termination efficiency of RF1.</text>
</comment>
<feature type="coiled-coil region" evidence="8">
    <location>
        <begin position="46"/>
        <end position="73"/>
    </location>
</feature>
<dbReference type="InterPro" id="IPR000352">
    <property type="entry name" value="Pep_chain_release_fac_I"/>
</dbReference>
<dbReference type="Proteomes" id="UP000823641">
    <property type="component" value="Unassembled WGS sequence"/>
</dbReference>
<keyword evidence="8" id="KW-0175">Coiled coil</keyword>
<proteinExistence type="inferred from homology"/>
<dbReference type="FunFam" id="3.30.70.1660:FF:000010">
    <property type="entry name" value="Peptide chain release factor 1"/>
    <property type="match status" value="1"/>
</dbReference>
<dbReference type="Gene3D" id="6.10.140.1950">
    <property type="match status" value="1"/>
</dbReference>
<keyword evidence="5 6" id="KW-0648">Protein biosynthesis</keyword>
<dbReference type="AlphaFoldDB" id="A0A9D9N3C0"/>
<evidence type="ECO:0000256" key="5">
    <source>
        <dbReference type="ARBA" id="ARBA00022917"/>
    </source>
</evidence>
<dbReference type="Gene3D" id="3.30.160.20">
    <property type="match status" value="1"/>
</dbReference>
<dbReference type="GO" id="GO:0005737">
    <property type="term" value="C:cytoplasm"/>
    <property type="evidence" value="ECO:0007669"/>
    <property type="project" value="UniProtKB-SubCell"/>
</dbReference>
<dbReference type="NCBIfam" id="TIGR00019">
    <property type="entry name" value="prfA"/>
    <property type="match status" value="1"/>
</dbReference>
<organism evidence="10 11">
    <name type="scientific">Candidatus Gallipaludibacter merdavium</name>
    <dbReference type="NCBI Taxonomy" id="2840839"/>
    <lineage>
        <taxon>Bacteria</taxon>
        <taxon>Pseudomonadati</taxon>
        <taxon>Bacteroidota</taxon>
        <taxon>Bacteroidia</taxon>
        <taxon>Bacteroidales</taxon>
        <taxon>Candidatus Gallipaludibacter</taxon>
    </lineage>
</organism>
<evidence type="ECO:0000256" key="3">
    <source>
        <dbReference type="ARBA" id="ARBA00022481"/>
    </source>
</evidence>
<name>A0A9D9N3C0_9BACT</name>
<evidence type="ECO:0000313" key="10">
    <source>
        <dbReference type="EMBL" id="MBO8458837.1"/>
    </source>
</evidence>
<dbReference type="HAMAP" id="MF_00093">
    <property type="entry name" value="Rel_fac_1"/>
    <property type="match status" value="1"/>
</dbReference>
<protein>
    <recommendedName>
        <fullName evidence="6 7">Peptide chain release factor 1</fullName>
        <shortName evidence="6">RF-1</shortName>
    </recommendedName>
</protein>
<dbReference type="PANTHER" id="PTHR43804:SF7">
    <property type="entry name" value="LD18447P"/>
    <property type="match status" value="1"/>
</dbReference>
<evidence type="ECO:0000256" key="7">
    <source>
        <dbReference type="NCBIfam" id="TIGR00019"/>
    </source>
</evidence>
<dbReference type="FunFam" id="3.30.70.1660:FF:000002">
    <property type="entry name" value="Peptide chain release factor 1"/>
    <property type="match status" value="1"/>
</dbReference>
<comment type="similarity">
    <text evidence="2 6">Belongs to the prokaryotic/mitochondrial release factor family.</text>
</comment>
<dbReference type="FunFam" id="3.30.160.20:FF:000040">
    <property type="entry name" value="Peptide chain release factor 2"/>
    <property type="match status" value="1"/>
</dbReference>
<dbReference type="InterPro" id="IPR045853">
    <property type="entry name" value="Pep_chain_release_fac_I_sf"/>
</dbReference>
<dbReference type="PANTHER" id="PTHR43804">
    <property type="entry name" value="LD18447P"/>
    <property type="match status" value="1"/>
</dbReference>
<comment type="caution">
    <text evidence="10">The sequence shown here is derived from an EMBL/GenBank/DDBJ whole genome shotgun (WGS) entry which is preliminary data.</text>
</comment>
<dbReference type="Gene3D" id="3.30.70.1660">
    <property type="match status" value="2"/>
</dbReference>